<evidence type="ECO:0000256" key="1">
    <source>
        <dbReference type="ARBA" id="ARBA00004651"/>
    </source>
</evidence>
<proteinExistence type="predicted"/>
<accession>A0A512DYI4</accession>
<dbReference type="GO" id="GO:0022857">
    <property type="term" value="F:transmembrane transporter activity"/>
    <property type="evidence" value="ECO:0007669"/>
    <property type="project" value="InterPro"/>
</dbReference>
<evidence type="ECO:0000256" key="9">
    <source>
        <dbReference type="ARBA" id="ARBA00025439"/>
    </source>
</evidence>
<dbReference type="EMBL" id="BJYZ01000029">
    <property type="protein sequence ID" value="GEO41538.1"/>
    <property type="molecule type" value="Genomic_DNA"/>
</dbReference>
<dbReference type="Pfam" id="PF02653">
    <property type="entry name" value="BPD_transp_2"/>
    <property type="match status" value="1"/>
</dbReference>
<evidence type="ECO:0000256" key="5">
    <source>
        <dbReference type="ARBA" id="ARBA00022519"/>
    </source>
</evidence>
<keyword evidence="8 11" id="KW-0472">Membrane</keyword>
<comment type="caution">
    <text evidence="12">The sequence shown here is derived from an EMBL/GenBank/DDBJ whole genome shotgun (WGS) entry which is preliminary data.</text>
</comment>
<dbReference type="PANTHER" id="PTHR32196">
    <property type="entry name" value="ABC TRANSPORTER PERMEASE PROTEIN YPHD-RELATED-RELATED"/>
    <property type="match status" value="1"/>
</dbReference>
<evidence type="ECO:0000256" key="7">
    <source>
        <dbReference type="ARBA" id="ARBA00022989"/>
    </source>
</evidence>
<dbReference type="CDD" id="cd06579">
    <property type="entry name" value="TM_PBP1_transp_AraH_like"/>
    <property type="match status" value="1"/>
</dbReference>
<keyword evidence="13" id="KW-1185">Reference proteome</keyword>
<evidence type="ECO:0000256" key="6">
    <source>
        <dbReference type="ARBA" id="ARBA00022692"/>
    </source>
</evidence>
<keyword evidence="6 11" id="KW-0812">Transmembrane</keyword>
<sequence>MAHVTGLLPPLRLASPTATRELVLFAAILIVGAGFSLASPYFLTVVNLVQTLRAGLELAIVSAGMTLVIIMGGIDVSVGGIMAVSAILIGKSYQAGLSSWFVVPIGLASGTLLGAWNGFLTTKLRVPPIIATLGSMYIFSAIMFLVIGGAWISGLPGTLSPLVNGKVVGIPASLLVILAVYGLCWVLLRQLPYGRHLYAIGSSEQSAKLVGINVDRTKIAAYAILGLLAGFAALLYVARLRNVEINIGTTVALEAIAATILGGTSIRGGVGSLLGTLLGVVFIRIVQNGLVLIGVSSLWETVIIGGLLIVVLTADALGNRNNQRGA</sequence>
<name>A0A512DYI4_9PROT</name>
<evidence type="ECO:0000256" key="3">
    <source>
        <dbReference type="ARBA" id="ARBA00022448"/>
    </source>
</evidence>
<comment type="function">
    <text evidence="9">Part of the ABC transporter complex LsrABCD involved in autoinducer 2 (AI-2) import. Probably responsible for the translocation of the substrate across the membrane.</text>
</comment>
<feature type="transmembrane region" description="Helical" evidence="11">
    <location>
        <begin position="22"/>
        <end position="43"/>
    </location>
</feature>
<evidence type="ECO:0000256" key="11">
    <source>
        <dbReference type="SAM" id="Phobius"/>
    </source>
</evidence>
<protein>
    <recommendedName>
        <fullName evidence="10">Autoinducer 2 import system permease protein LsrD</fullName>
    </recommendedName>
</protein>
<dbReference type="InterPro" id="IPR001851">
    <property type="entry name" value="ABC_transp_permease"/>
</dbReference>
<reference evidence="12 13" key="1">
    <citation type="submission" date="2019-07" db="EMBL/GenBank/DDBJ databases">
        <title>Whole genome shotgun sequence of Skermanella aerolata NBRC 106429.</title>
        <authorList>
            <person name="Hosoyama A."/>
            <person name="Uohara A."/>
            <person name="Ohji S."/>
            <person name="Ichikawa N."/>
        </authorList>
    </citation>
    <scope>NUCLEOTIDE SEQUENCE [LARGE SCALE GENOMIC DNA]</scope>
    <source>
        <strain evidence="12 13">NBRC 106429</strain>
    </source>
</reference>
<dbReference type="GO" id="GO:0005886">
    <property type="term" value="C:plasma membrane"/>
    <property type="evidence" value="ECO:0007669"/>
    <property type="project" value="UniProtKB-SubCell"/>
</dbReference>
<feature type="transmembrane region" description="Helical" evidence="11">
    <location>
        <begin position="97"/>
        <end position="116"/>
    </location>
</feature>
<keyword evidence="3" id="KW-0813">Transport</keyword>
<evidence type="ECO:0000256" key="4">
    <source>
        <dbReference type="ARBA" id="ARBA00022475"/>
    </source>
</evidence>
<dbReference type="OrthoDB" id="7351039at2"/>
<keyword evidence="4" id="KW-1003">Cell membrane</keyword>
<feature type="transmembrane region" description="Helical" evidence="11">
    <location>
        <begin position="219"/>
        <end position="238"/>
    </location>
</feature>
<dbReference type="AlphaFoldDB" id="A0A512DYI4"/>
<keyword evidence="7 11" id="KW-1133">Transmembrane helix</keyword>
<feature type="transmembrane region" description="Helical" evidence="11">
    <location>
        <begin position="167"/>
        <end position="188"/>
    </location>
</feature>
<feature type="transmembrane region" description="Helical" evidence="11">
    <location>
        <begin position="250"/>
        <end position="283"/>
    </location>
</feature>
<feature type="transmembrane region" description="Helical" evidence="11">
    <location>
        <begin position="136"/>
        <end position="155"/>
    </location>
</feature>
<feature type="transmembrane region" description="Helical" evidence="11">
    <location>
        <begin position="289"/>
        <end position="314"/>
    </location>
</feature>
<evidence type="ECO:0000256" key="10">
    <source>
        <dbReference type="ARBA" id="ARBA00039381"/>
    </source>
</evidence>
<comment type="subunit">
    <text evidence="2">The complex is composed of two ATP-binding proteins (LsrA), two transmembrane proteins (LsrC and LsrD) and a solute-binding protein (LsrB).</text>
</comment>
<evidence type="ECO:0000256" key="2">
    <source>
        <dbReference type="ARBA" id="ARBA00011262"/>
    </source>
</evidence>
<evidence type="ECO:0000256" key="8">
    <source>
        <dbReference type="ARBA" id="ARBA00023136"/>
    </source>
</evidence>
<evidence type="ECO:0000313" key="12">
    <source>
        <dbReference type="EMBL" id="GEO41538.1"/>
    </source>
</evidence>
<organism evidence="12 13">
    <name type="scientific">Skermanella aerolata</name>
    <dbReference type="NCBI Taxonomy" id="393310"/>
    <lineage>
        <taxon>Bacteria</taxon>
        <taxon>Pseudomonadati</taxon>
        <taxon>Pseudomonadota</taxon>
        <taxon>Alphaproteobacteria</taxon>
        <taxon>Rhodospirillales</taxon>
        <taxon>Azospirillaceae</taxon>
        <taxon>Skermanella</taxon>
    </lineage>
</organism>
<evidence type="ECO:0000313" key="13">
    <source>
        <dbReference type="Proteomes" id="UP000321523"/>
    </source>
</evidence>
<dbReference type="RefSeq" id="WP_044432834.1">
    <property type="nucleotide sequence ID" value="NZ_BJYZ01000029.1"/>
</dbReference>
<comment type="subcellular location">
    <subcellularLocation>
        <location evidence="1">Cell membrane</location>
        <topology evidence="1">Multi-pass membrane protein</topology>
    </subcellularLocation>
</comment>
<keyword evidence="5" id="KW-0997">Cell inner membrane</keyword>
<feature type="transmembrane region" description="Helical" evidence="11">
    <location>
        <begin position="63"/>
        <end position="90"/>
    </location>
</feature>
<dbReference type="PANTHER" id="PTHR32196:SF71">
    <property type="entry name" value="AUTOINDUCER 2 IMPORT SYSTEM PERMEASE PROTEIN LSRD"/>
    <property type="match status" value="1"/>
</dbReference>
<dbReference type="Proteomes" id="UP000321523">
    <property type="component" value="Unassembled WGS sequence"/>
</dbReference>
<gene>
    <name evidence="12" type="primary">rbsC</name>
    <name evidence="12" type="ORF">SAE02_56860</name>
</gene>